<dbReference type="InterPro" id="IPR050128">
    <property type="entry name" value="Sulfate_adenylyltrnsfr_sub2"/>
</dbReference>
<dbReference type="Gene3D" id="3.40.50.620">
    <property type="entry name" value="HUPs"/>
    <property type="match status" value="1"/>
</dbReference>
<dbReference type="InterPro" id="IPR017900">
    <property type="entry name" value="4Fe4S_Fe_S_CS"/>
</dbReference>
<dbReference type="PANTHER" id="PTHR43196">
    <property type="entry name" value="SULFATE ADENYLYLTRANSFERASE SUBUNIT 2"/>
    <property type="match status" value="1"/>
</dbReference>
<accession>A0A7C4D351</accession>
<evidence type="ECO:0000259" key="1">
    <source>
        <dbReference type="PROSITE" id="PS51379"/>
    </source>
</evidence>
<dbReference type="PANTHER" id="PTHR43196:SF2">
    <property type="entry name" value="PHOSPHOADENOSINE PHOSPHOSULFATE REDUCTASE"/>
    <property type="match status" value="1"/>
</dbReference>
<dbReference type="InterPro" id="IPR002500">
    <property type="entry name" value="PAPS_reduct_dom"/>
</dbReference>
<dbReference type="GO" id="GO:0016491">
    <property type="term" value="F:oxidoreductase activity"/>
    <property type="evidence" value="ECO:0007669"/>
    <property type="project" value="UniProtKB-ARBA"/>
</dbReference>
<feature type="domain" description="4Fe-4S ferredoxin-type" evidence="1">
    <location>
        <begin position="609"/>
        <end position="638"/>
    </location>
</feature>
<dbReference type="Gene3D" id="3.30.70.20">
    <property type="match status" value="1"/>
</dbReference>
<dbReference type="InterPro" id="IPR014729">
    <property type="entry name" value="Rossmann-like_a/b/a_fold"/>
</dbReference>
<dbReference type="Pfam" id="PF01507">
    <property type="entry name" value="PAPS_reduct"/>
    <property type="match status" value="1"/>
</dbReference>
<evidence type="ECO:0000313" key="2">
    <source>
        <dbReference type="EMBL" id="HGM06903.1"/>
    </source>
</evidence>
<proteinExistence type="predicted"/>
<dbReference type="PROSITE" id="PS00198">
    <property type="entry name" value="4FE4S_FER_1"/>
    <property type="match status" value="2"/>
</dbReference>
<dbReference type="InterPro" id="IPR017896">
    <property type="entry name" value="4Fe4S_Fe-S-bd"/>
</dbReference>
<protein>
    <submittedName>
        <fullName evidence="2">4Fe-4S dicluster domain-containing protein</fullName>
    </submittedName>
</protein>
<feature type="domain" description="4Fe-4S ferredoxin-type" evidence="1">
    <location>
        <begin position="576"/>
        <end position="605"/>
    </location>
</feature>
<dbReference type="SUPFAM" id="SSF54862">
    <property type="entry name" value="4Fe-4S ferredoxins"/>
    <property type="match status" value="1"/>
</dbReference>
<name>A0A7C4D351_9CREN</name>
<dbReference type="EMBL" id="DTCA01000025">
    <property type="protein sequence ID" value="HGM06903.1"/>
    <property type="molecule type" value="Genomic_DNA"/>
</dbReference>
<gene>
    <name evidence="2" type="ORF">ENU31_00635</name>
</gene>
<dbReference type="AlphaFoldDB" id="A0A7C4D351"/>
<sequence>MSEVFMPKRIYWPKVKKIWWCLNCNIPVLQEICPRCRSRTTRIQLSDPGDARLAFERDYKSLYAAYIYEFGTSKGFNDIIGRSIALVNKAPYYDEMKEIVADGTQVGRLYFDPLLRKWRFRLSRTSAIKLYTCYPDVVETITVHKKYYKHSDIIRIDKVIEPERQIILLDSSNNVVGLGYSKGKGKVMVHSWWGSLVTDRIVPNNDVYRKTTIDDVVKAHEEYMNILVSRAKKFIAIMNEKIDKPVIVSFSGGKDSLVSLHLVLDLGMKPIVLFNNTGIELPETISTVYNIIESYGLELIEASAQDKFWTTVNELGIPGRDYRWCCKVCKLAPLAYTVKSLWSSGGLNVVGQRAYESIDRAKSPNVWRLRWAPMLLNISPINEWSQFEVWLYIFMNKLPANPLYFMGYERIGCFMCPASTLAELELVSQTHRDLWSKWLEVLEYWAKRMNMPREWIDYGLWRWTGPARYKSMLARRLKVSDSIDNWFQSFKSMLDPDIDIVRRDDNGFEVEMVTPIDIEFLENQISILKPDQYEVDVDRNHVFIKWSNAYISLDIKGRISLTLIESSGIERLVDILKLFYRWRFCTGCRSCETICPSEAAKVSHFNGRIRPFVNRDRCIGCRFCVYNCPVAEVYVEHVVASILLNDPEAWRRESREHHEEVMEKIKEYIRKRIYGLEPRKNVENREYAEASYFFNILQNT</sequence>
<organism evidence="2">
    <name type="scientific">Ignisphaera aggregans</name>
    <dbReference type="NCBI Taxonomy" id="334771"/>
    <lineage>
        <taxon>Archaea</taxon>
        <taxon>Thermoproteota</taxon>
        <taxon>Thermoprotei</taxon>
        <taxon>Desulfurococcales</taxon>
        <taxon>Desulfurococcaceae</taxon>
        <taxon>Ignisphaera</taxon>
    </lineage>
</organism>
<reference evidence="2" key="1">
    <citation type="journal article" date="2020" name="mSystems">
        <title>Genome- and Community-Level Interaction Insights into Carbon Utilization and Element Cycling Functions of Hydrothermarchaeota in Hydrothermal Sediment.</title>
        <authorList>
            <person name="Zhou Z."/>
            <person name="Liu Y."/>
            <person name="Xu W."/>
            <person name="Pan J."/>
            <person name="Luo Z.H."/>
            <person name="Li M."/>
        </authorList>
    </citation>
    <scope>NUCLEOTIDE SEQUENCE [LARGE SCALE GENOMIC DNA]</scope>
    <source>
        <strain evidence="2">SpSt-658</strain>
    </source>
</reference>
<dbReference type="PROSITE" id="PS51379">
    <property type="entry name" value="4FE4S_FER_2"/>
    <property type="match status" value="2"/>
</dbReference>
<dbReference type="CDD" id="cd23947">
    <property type="entry name" value="PAPS_reductase-like_YbdN"/>
    <property type="match status" value="1"/>
</dbReference>
<comment type="caution">
    <text evidence="2">The sequence shown here is derived from an EMBL/GenBank/DDBJ whole genome shotgun (WGS) entry which is preliminary data.</text>
</comment>
<dbReference type="Pfam" id="PF12838">
    <property type="entry name" value="Fer4_7"/>
    <property type="match status" value="1"/>
</dbReference>
<dbReference type="SUPFAM" id="SSF52402">
    <property type="entry name" value="Adenine nucleotide alpha hydrolases-like"/>
    <property type="match status" value="1"/>
</dbReference>
<dbReference type="NCBIfam" id="NF010367">
    <property type="entry name" value="PRK13795.1-2"/>
    <property type="match status" value="1"/>
</dbReference>